<keyword evidence="2" id="KW-1185">Reference proteome</keyword>
<organism evidence="1 2">
    <name type="scientific">Pyropia yezoensis</name>
    <name type="common">Susabi-nori</name>
    <name type="synonym">Porphyra yezoensis</name>
    <dbReference type="NCBI Taxonomy" id="2788"/>
    <lineage>
        <taxon>Eukaryota</taxon>
        <taxon>Rhodophyta</taxon>
        <taxon>Bangiophyceae</taxon>
        <taxon>Bangiales</taxon>
        <taxon>Bangiaceae</taxon>
        <taxon>Pyropia</taxon>
    </lineage>
</organism>
<name>A0ACC3CI21_PYRYE</name>
<dbReference type="Proteomes" id="UP000798662">
    <property type="component" value="Chromosome 3"/>
</dbReference>
<evidence type="ECO:0000313" key="2">
    <source>
        <dbReference type="Proteomes" id="UP000798662"/>
    </source>
</evidence>
<gene>
    <name evidence="1" type="ORF">I4F81_012221</name>
</gene>
<reference evidence="1" key="1">
    <citation type="submission" date="2019-11" db="EMBL/GenBank/DDBJ databases">
        <title>Nori genome reveals adaptations in red seaweeds to the harsh intertidal environment.</title>
        <authorList>
            <person name="Wang D."/>
            <person name="Mao Y."/>
        </authorList>
    </citation>
    <scope>NUCLEOTIDE SEQUENCE</scope>
    <source>
        <tissue evidence="1">Gametophyte</tissue>
    </source>
</reference>
<sequence>MAPPRRGSHQWERRGGKVAAGRQRHTRDGCTSRDTTLPSAGVTCQRGAPPPPPPRTPCPPPSPSIPPPSRPPPPGPGRAPAADADDGDVGGGSAVGGWRVIADAAPAATTAASTDADSVAAAAGATTAALRTLATVVAPLPLVAVRAVATALTWVPGQLGVALACFAVVGAMDFALAYRDAAVRRGAASSTATVVSGSTPNA</sequence>
<dbReference type="EMBL" id="CM020620">
    <property type="protein sequence ID" value="KAK1869755.1"/>
    <property type="molecule type" value="Genomic_DNA"/>
</dbReference>
<comment type="caution">
    <text evidence="1">The sequence shown here is derived from an EMBL/GenBank/DDBJ whole genome shotgun (WGS) entry which is preliminary data.</text>
</comment>
<protein>
    <submittedName>
        <fullName evidence="1">Uncharacterized protein</fullName>
    </submittedName>
</protein>
<evidence type="ECO:0000313" key="1">
    <source>
        <dbReference type="EMBL" id="KAK1869755.1"/>
    </source>
</evidence>
<accession>A0ACC3CI21</accession>
<proteinExistence type="predicted"/>